<dbReference type="InterPro" id="IPR020103">
    <property type="entry name" value="PsdUridine_synth_cat_dom_sf"/>
</dbReference>
<evidence type="ECO:0000256" key="6">
    <source>
        <dbReference type="SAM" id="MobiDB-lite"/>
    </source>
</evidence>
<dbReference type="PANTHER" id="PTHR11142">
    <property type="entry name" value="PSEUDOURIDYLATE SYNTHASE"/>
    <property type="match status" value="1"/>
</dbReference>
<comment type="catalytic activity">
    <reaction evidence="4 5">
        <text>uridine(38/39/40) in tRNA = pseudouridine(38/39/40) in tRNA</text>
        <dbReference type="Rhea" id="RHEA:22376"/>
        <dbReference type="Rhea" id="RHEA-COMP:10085"/>
        <dbReference type="Rhea" id="RHEA-COMP:10087"/>
        <dbReference type="ChEBI" id="CHEBI:65314"/>
        <dbReference type="ChEBI" id="CHEBI:65315"/>
        <dbReference type="EC" id="5.4.99.12"/>
    </reaction>
</comment>
<reference evidence="8 9" key="1">
    <citation type="journal article" date="2014" name="Int. J. Syst. Evol. Microbiol.">
        <title>Arthrobacter pityocampae sp. nov., isolated from Thaumetopoea pityocampa (Lep., Thaumetopoeidae).</title>
        <authorList>
            <person name="Ince I.A."/>
            <person name="Demirbag Z."/>
            <person name="Kati H."/>
        </authorList>
    </citation>
    <scope>NUCLEOTIDE SEQUENCE [LARGE SCALE GENOMIC DNA]</scope>
    <source>
        <strain evidence="8 9">Tp2</strain>
    </source>
</reference>
<evidence type="ECO:0000256" key="3">
    <source>
        <dbReference type="ARBA" id="ARBA00023235"/>
    </source>
</evidence>
<dbReference type="InterPro" id="IPR020094">
    <property type="entry name" value="TruA/RsuA/RluB/E/F_N"/>
</dbReference>
<dbReference type="SUPFAM" id="SSF55120">
    <property type="entry name" value="Pseudouridine synthase"/>
    <property type="match status" value="1"/>
</dbReference>
<dbReference type="Gene3D" id="3.30.70.660">
    <property type="entry name" value="Pseudouridine synthase I, catalytic domain, C-terminal subdomain"/>
    <property type="match status" value="1"/>
</dbReference>
<evidence type="ECO:0000256" key="5">
    <source>
        <dbReference type="RuleBase" id="RU003792"/>
    </source>
</evidence>
<feature type="active site" description="Nucleophile" evidence="4">
    <location>
        <position position="66"/>
    </location>
</feature>
<dbReference type="HAMAP" id="MF_00171">
    <property type="entry name" value="TruA"/>
    <property type="match status" value="1"/>
</dbReference>
<protein>
    <recommendedName>
        <fullName evidence="4">tRNA pseudouridine synthase A</fullName>
        <ecNumber evidence="4">5.4.99.12</ecNumber>
    </recommendedName>
    <alternativeName>
        <fullName evidence="4">tRNA pseudouridine(38-40) synthase</fullName>
    </alternativeName>
    <alternativeName>
        <fullName evidence="4">tRNA pseudouridylate synthase I</fullName>
    </alternativeName>
    <alternativeName>
        <fullName evidence="4">tRNA-uridine isomerase I</fullName>
    </alternativeName>
</protein>
<evidence type="ECO:0000313" key="9">
    <source>
        <dbReference type="Proteomes" id="UP000239297"/>
    </source>
</evidence>
<dbReference type="EC" id="5.4.99.12" evidence="4"/>
<feature type="domain" description="Pseudouridine synthase I TruA alpha/beta" evidence="7">
    <location>
        <begin position="188"/>
        <end position="289"/>
    </location>
</feature>
<accession>A0A2S5IWG4</accession>
<evidence type="ECO:0000259" key="7">
    <source>
        <dbReference type="Pfam" id="PF01416"/>
    </source>
</evidence>
<organism evidence="8 9">
    <name type="scientific">Arthrobacter pityocampae</name>
    <dbReference type="NCBI Taxonomy" id="547334"/>
    <lineage>
        <taxon>Bacteria</taxon>
        <taxon>Bacillati</taxon>
        <taxon>Actinomycetota</taxon>
        <taxon>Actinomycetes</taxon>
        <taxon>Micrococcales</taxon>
        <taxon>Micrococcaceae</taxon>
        <taxon>Arthrobacter</taxon>
    </lineage>
</organism>
<comment type="similarity">
    <text evidence="1 4 5">Belongs to the tRNA pseudouridine synthase TruA family.</text>
</comment>
<dbReference type="EMBL" id="PRKW01000004">
    <property type="protein sequence ID" value="PPB48894.1"/>
    <property type="molecule type" value="Genomic_DNA"/>
</dbReference>
<dbReference type="OrthoDB" id="9811823at2"/>
<comment type="subunit">
    <text evidence="4">Homodimer.</text>
</comment>
<comment type="function">
    <text evidence="4">Formation of pseudouridine at positions 38, 39 and 40 in the anticodon stem and loop of transfer RNAs.</text>
</comment>
<dbReference type="InterPro" id="IPR020097">
    <property type="entry name" value="PsdUridine_synth_TruA_a/b_dom"/>
</dbReference>
<sequence>MTPEEPAAPSRDGGLFRVRLDLAYDGALFSGWALQPGLTTVQGVLEDALFTLLRRQARLTVGGRTDAGVHARGQVAHVDLTQTEWESMARGRVMDPSEAFLRRLTGTVNRVLTEGITGRGRSVRNSVPAVVVRSARPAPAGFDARFSALWRRYSYAIADAATGQDPLRRHTTLWYPGSLDVALLNEGAAHLLGMQDFAAFCKPREGATTIRELQRYEFVRGHDGVITATVQADAFCHNMVRALIGSTLRVGSGEMPPVWLAERLAARLKDARSILAAPHPLVLEEIAYPGSDELAERAGLTRARRNAGHLTGPAAPGADAAIAGEDTLPD</sequence>
<dbReference type="GO" id="GO:0003723">
    <property type="term" value="F:RNA binding"/>
    <property type="evidence" value="ECO:0007669"/>
    <property type="project" value="InterPro"/>
</dbReference>
<dbReference type="PANTHER" id="PTHR11142:SF0">
    <property type="entry name" value="TRNA PSEUDOURIDINE SYNTHASE-LIKE 1"/>
    <property type="match status" value="1"/>
</dbReference>
<comment type="caution">
    <text evidence="4">Lacks conserved residue(s) required for the propagation of feature annotation.</text>
</comment>
<dbReference type="GO" id="GO:0160147">
    <property type="term" value="F:tRNA pseudouridine(38-40) synthase activity"/>
    <property type="evidence" value="ECO:0007669"/>
    <property type="project" value="UniProtKB-EC"/>
</dbReference>
<dbReference type="CDD" id="cd02570">
    <property type="entry name" value="PseudoU_synth_EcTruA"/>
    <property type="match status" value="1"/>
</dbReference>
<feature type="compositionally biased region" description="Low complexity" evidence="6">
    <location>
        <begin position="312"/>
        <end position="324"/>
    </location>
</feature>
<dbReference type="Pfam" id="PF01416">
    <property type="entry name" value="PseudoU_synth_1"/>
    <property type="match status" value="1"/>
</dbReference>
<comment type="caution">
    <text evidence="8">The sequence shown here is derived from an EMBL/GenBank/DDBJ whole genome shotgun (WGS) entry which is preliminary data.</text>
</comment>
<gene>
    <name evidence="4" type="primary">truA</name>
    <name evidence="8" type="ORF">C4K88_09130</name>
</gene>
<dbReference type="InterPro" id="IPR020095">
    <property type="entry name" value="PsdUridine_synth_TruA_C"/>
</dbReference>
<dbReference type="Gene3D" id="3.30.70.580">
    <property type="entry name" value="Pseudouridine synthase I, catalytic domain, N-terminal subdomain"/>
    <property type="match status" value="1"/>
</dbReference>
<evidence type="ECO:0000256" key="2">
    <source>
        <dbReference type="ARBA" id="ARBA00022694"/>
    </source>
</evidence>
<dbReference type="RefSeq" id="WP_104121350.1">
    <property type="nucleotide sequence ID" value="NZ_PRKW01000004.1"/>
</dbReference>
<feature type="region of interest" description="Disordered" evidence="6">
    <location>
        <begin position="307"/>
        <end position="330"/>
    </location>
</feature>
<dbReference type="Proteomes" id="UP000239297">
    <property type="component" value="Unassembled WGS sequence"/>
</dbReference>
<keyword evidence="2 4" id="KW-0819">tRNA processing</keyword>
<keyword evidence="9" id="KW-1185">Reference proteome</keyword>
<evidence type="ECO:0000256" key="1">
    <source>
        <dbReference type="ARBA" id="ARBA00009375"/>
    </source>
</evidence>
<keyword evidence="3 4" id="KW-0413">Isomerase</keyword>
<dbReference type="GO" id="GO:0031119">
    <property type="term" value="P:tRNA pseudouridine synthesis"/>
    <property type="evidence" value="ECO:0007669"/>
    <property type="project" value="UniProtKB-UniRule"/>
</dbReference>
<feature type="binding site" evidence="4">
    <location>
        <position position="153"/>
    </location>
    <ligand>
        <name>substrate</name>
    </ligand>
</feature>
<dbReference type="InterPro" id="IPR001406">
    <property type="entry name" value="PsdUridine_synth_TruA"/>
</dbReference>
<name>A0A2S5IWG4_9MICC</name>
<evidence type="ECO:0000256" key="4">
    <source>
        <dbReference type="HAMAP-Rule" id="MF_00171"/>
    </source>
</evidence>
<proteinExistence type="inferred from homology"/>
<evidence type="ECO:0000313" key="8">
    <source>
        <dbReference type="EMBL" id="PPB48894.1"/>
    </source>
</evidence>
<dbReference type="AlphaFoldDB" id="A0A2S5IWG4"/>